<reference evidence="1 2" key="1">
    <citation type="journal article" date="2019" name="Commun. Biol.">
        <title>The bagworm genome reveals a unique fibroin gene that provides high tensile strength.</title>
        <authorList>
            <person name="Kono N."/>
            <person name="Nakamura H."/>
            <person name="Ohtoshi R."/>
            <person name="Tomita M."/>
            <person name="Numata K."/>
            <person name="Arakawa K."/>
        </authorList>
    </citation>
    <scope>NUCLEOTIDE SEQUENCE [LARGE SCALE GENOMIC DNA]</scope>
</reference>
<gene>
    <name evidence="1" type="ORF">EVAR_53614_1</name>
</gene>
<accession>A0A4C1X0B3</accession>
<protein>
    <submittedName>
        <fullName evidence="1">Uncharacterized protein</fullName>
    </submittedName>
</protein>
<name>A0A4C1X0B3_EUMVA</name>
<dbReference type="AlphaFoldDB" id="A0A4C1X0B3"/>
<evidence type="ECO:0000313" key="1">
    <source>
        <dbReference type="EMBL" id="GBP56540.1"/>
    </source>
</evidence>
<dbReference type="Proteomes" id="UP000299102">
    <property type="component" value="Unassembled WGS sequence"/>
</dbReference>
<keyword evidence="2" id="KW-1185">Reference proteome</keyword>
<evidence type="ECO:0000313" key="2">
    <source>
        <dbReference type="Proteomes" id="UP000299102"/>
    </source>
</evidence>
<sequence>MVELLQTGSASFRCCIPPVSEDFGYTPLSWLSYSCLRRNSKKSFSPSPQCQDCAGALHAAPHGVTSVEPVQARNEDAFDMLIPVTSAFSPLLQTGPAQSLHTASSRHAFACLVNVLLRHVIIRLKRYDKQFYKSNWR</sequence>
<dbReference type="EMBL" id="BGZK01000695">
    <property type="protein sequence ID" value="GBP56540.1"/>
    <property type="molecule type" value="Genomic_DNA"/>
</dbReference>
<organism evidence="1 2">
    <name type="scientific">Eumeta variegata</name>
    <name type="common">Bagworm moth</name>
    <name type="synonym">Eumeta japonica</name>
    <dbReference type="NCBI Taxonomy" id="151549"/>
    <lineage>
        <taxon>Eukaryota</taxon>
        <taxon>Metazoa</taxon>
        <taxon>Ecdysozoa</taxon>
        <taxon>Arthropoda</taxon>
        <taxon>Hexapoda</taxon>
        <taxon>Insecta</taxon>
        <taxon>Pterygota</taxon>
        <taxon>Neoptera</taxon>
        <taxon>Endopterygota</taxon>
        <taxon>Lepidoptera</taxon>
        <taxon>Glossata</taxon>
        <taxon>Ditrysia</taxon>
        <taxon>Tineoidea</taxon>
        <taxon>Psychidae</taxon>
        <taxon>Oiketicinae</taxon>
        <taxon>Eumeta</taxon>
    </lineage>
</organism>
<proteinExistence type="predicted"/>
<comment type="caution">
    <text evidence="1">The sequence shown here is derived from an EMBL/GenBank/DDBJ whole genome shotgun (WGS) entry which is preliminary data.</text>
</comment>